<protein>
    <submittedName>
        <fullName evidence="3">Orotidine 5'-phosphate decarboxylase</fullName>
    </submittedName>
</protein>
<dbReference type="Pfam" id="PF00215">
    <property type="entry name" value="OMPdecase"/>
    <property type="match status" value="1"/>
</dbReference>
<dbReference type="PANTHER" id="PTHR35039">
    <property type="entry name" value="3-KETO-L-GULONATE-6-PHOSPHATE DECARBOXYLASE SGBH-RELATED"/>
    <property type="match status" value="1"/>
</dbReference>
<dbReference type="SMART" id="SM00934">
    <property type="entry name" value="OMPdecase"/>
    <property type="match status" value="1"/>
</dbReference>
<dbReference type="Proteomes" id="UP000664256">
    <property type="component" value="Unassembled WGS sequence"/>
</dbReference>
<dbReference type="EMBL" id="JAFLVT010000011">
    <property type="protein sequence ID" value="MBO0449704.1"/>
    <property type="molecule type" value="Genomic_DNA"/>
</dbReference>
<organism evidence="3 4">
    <name type="scientific">Candidatus Enterococcus myersii</name>
    <dbReference type="NCBI Taxonomy" id="2815322"/>
    <lineage>
        <taxon>Bacteria</taxon>
        <taxon>Bacillati</taxon>
        <taxon>Bacillota</taxon>
        <taxon>Bacilli</taxon>
        <taxon>Lactobacillales</taxon>
        <taxon>Enterococcaceae</taxon>
        <taxon>Enterococcus</taxon>
    </lineage>
</organism>
<evidence type="ECO:0000259" key="2">
    <source>
        <dbReference type="SMART" id="SM00934"/>
    </source>
</evidence>
<evidence type="ECO:0000313" key="3">
    <source>
        <dbReference type="EMBL" id="MBO0449704.1"/>
    </source>
</evidence>
<feature type="domain" description="Orotidine 5'-phosphate decarboxylase" evidence="2">
    <location>
        <begin position="2"/>
        <end position="202"/>
    </location>
</feature>
<dbReference type="Gene3D" id="3.20.20.70">
    <property type="entry name" value="Aldolase class I"/>
    <property type="match status" value="1"/>
</dbReference>
<dbReference type="InterPro" id="IPR011060">
    <property type="entry name" value="RibuloseP-bd_barrel"/>
</dbReference>
<reference evidence="3 4" key="1">
    <citation type="submission" date="2021-03" db="EMBL/GenBank/DDBJ databases">
        <title>Enterococcal diversity collection.</title>
        <authorList>
            <person name="Gilmore M.S."/>
            <person name="Schwartzman J."/>
            <person name="Van Tyne D."/>
            <person name="Martin M."/>
            <person name="Earl A.M."/>
            <person name="Manson A.L."/>
            <person name="Straub T."/>
            <person name="Salamzade R."/>
            <person name="Saavedra J."/>
            <person name="Lebreton F."/>
            <person name="Prichula J."/>
            <person name="Schaufler K."/>
            <person name="Gaca A."/>
            <person name="Sgardioli B."/>
            <person name="Wagenaar J."/>
            <person name="Strong T."/>
        </authorList>
    </citation>
    <scope>NUCLEOTIDE SEQUENCE [LARGE SCALE GENOMIC DNA]</scope>
    <source>
        <strain evidence="3 4">MJM12</strain>
    </source>
</reference>
<dbReference type="InterPro" id="IPR013785">
    <property type="entry name" value="Aldolase_TIM"/>
</dbReference>
<dbReference type="SUPFAM" id="SSF51366">
    <property type="entry name" value="Ribulose-phoshate binding barrel"/>
    <property type="match status" value="1"/>
</dbReference>
<dbReference type="InterPro" id="IPR001754">
    <property type="entry name" value="OMPdeCOase_dom"/>
</dbReference>
<gene>
    <name evidence="3" type="ORF">JZO76_09150</name>
</gene>
<evidence type="ECO:0000313" key="4">
    <source>
        <dbReference type="Proteomes" id="UP000664256"/>
    </source>
</evidence>
<keyword evidence="1" id="KW-0456">Lyase</keyword>
<proteinExistence type="predicted"/>
<evidence type="ECO:0000256" key="1">
    <source>
        <dbReference type="ARBA" id="ARBA00023239"/>
    </source>
</evidence>
<comment type="caution">
    <text evidence="3">The sequence shown here is derived from an EMBL/GenBank/DDBJ whole genome shotgun (WGS) entry which is preliminary data.</text>
</comment>
<sequence length="211" mass="23405">MKLQTAIDRISIEEAEELAQQLNGKTDILEMGTSLVKDYGNVAIWRMRQKLTQTTLLVDSKTIDEGAYEFNQAFHYGGDIVTVMGAASYDTLVACYKVAQKENKTMMIDLLEVSDEKIAAIKDFPGAIYALHHSIDRKDKLDAVATVAAFHEKFPTIKRLAIAGGIDLEQTKKLAQQGLLEVVIVGSKIAKAQDPIKAVNEFMEAIHYENN</sequence>
<keyword evidence="4" id="KW-1185">Reference proteome</keyword>
<name>A0ABS3H8D4_9ENTE</name>
<accession>A0ABS3H8D4</accession>
<dbReference type="RefSeq" id="WP_206903788.1">
    <property type="nucleotide sequence ID" value="NZ_JAFLVT010000011.1"/>
</dbReference>
<dbReference type="PANTHER" id="PTHR35039:SF3">
    <property type="entry name" value="3-KETO-L-GULONATE-6-PHOSPHATE DECARBOXYLASE SGBH-RELATED"/>
    <property type="match status" value="1"/>
</dbReference>